<keyword evidence="3" id="KW-1185">Reference proteome</keyword>
<comment type="caution">
    <text evidence="2">The sequence shown here is derived from an EMBL/GenBank/DDBJ whole genome shotgun (WGS) entry which is preliminary data.</text>
</comment>
<accession>A0ABU7CRN5</accession>
<dbReference type="Proteomes" id="UP001352852">
    <property type="component" value="Unassembled WGS sequence"/>
</dbReference>
<evidence type="ECO:0000313" key="3">
    <source>
        <dbReference type="Proteomes" id="UP001352852"/>
    </source>
</evidence>
<reference evidence="2 3" key="1">
    <citation type="submission" date="2021-06" db="EMBL/GenBank/DDBJ databases">
        <authorList>
            <person name="Palmer J.M."/>
        </authorList>
    </citation>
    <scope>NUCLEOTIDE SEQUENCE [LARGE SCALE GENOMIC DNA]</scope>
    <source>
        <strain evidence="2 3">CL_MEX2019</strain>
        <tissue evidence="2">Muscle</tissue>
    </source>
</reference>
<protein>
    <submittedName>
        <fullName evidence="2">Uncharacterized protein</fullName>
    </submittedName>
</protein>
<keyword evidence="1" id="KW-0472">Membrane</keyword>
<organism evidence="2 3">
    <name type="scientific">Characodon lateralis</name>
    <dbReference type="NCBI Taxonomy" id="208331"/>
    <lineage>
        <taxon>Eukaryota</taxon>
        <taxon>Metazoa</taxon>
        <taxon>Chordata</taxon>
        <taxon>Craniata</taxon>
        <taxon>Vertebrata</taxon>
        <taxon>Euteleostomi</taxon>
        <taxon>Actinopterygii</taxon>
        <taxon>Neopterygii</taxon>
        <taxon>Teleostei</taxon>
        <taxon>Neoteleostei</taxon>
        <taxon>Acanthomorphata</taxon>
        <taxon>Ovalentaria</taxon>
        <taxon>Atherinomorphae</taxon>
        <taxon>Cyprinodontiformes</taxon>
        <taxon>Goodeidae</taxon>
        <taxon>Characodon</taxon>
    </lineage>
</organism>
<evidence type="ECO:0000313" key="2">
    <source>
        <dbReference type="EMBL" id="MED6264540.1"/>
    </source>
</evidence>
<proteinExistence type="predicted"/>
<gene>
    <name evidence="2" type="ORF">CHARACLAT_016018</name>
</gene>
<dbReference type="EMBL" id="JAHUTJ010001270">
    <property type="protein sequence ID" value="MED6264540.1"/>
    <property type="molecule type" value="Genomic_DNA"/>
</dbReference>
<evidence type="ECO:0000256" key="1">
    <source>
        <dbReference type="SAM" id="Phobius"/>
    </source>
</evidence>
<feature type="transmembrane region" description="Helical" evidence="1">
    <location>
        <begin position="75"/>
        <end position="96"/>
    </location>
</feature>
<sequence>MKVSYRLHYLKPVLTFNDTTCLSTLSCHHAWHAVVKTDFRSATSPLYLNGGRGDPAVSSSSIKSREIHRLSCAKLLIPFSLLSVFLYISQLPVIFYSDPD</sequence>
<name>A0ABU7CRN5_9TELE</name>
<keyword evidence="1" id="KW-1133">Transmembrane helix</keyword>
<keyword evidence="1" id="KW-0812">Transmembrane</keyword>